<name>A0A0C9LQJ6_9FUNG</name>
<proteinExistence type="predicted"/>
<sequence>MCCAEGEALLAPLGPQAGVIAFFWKAFSPIQAFALRPPHICGSDDENEGDAVDSKANNNVTANAVEARVINGYAEQANDVALPLTAKYSEI</sequence>
<keyword evidence="2" id="KW-1185">Reference proteome</keyword>
<evidence type="ECO:0000313" key="2">
    <source>
        <dbReference type="Proteomes" id="UP000053815"/>
    </source>
</evidence>
<dbReference type="AlphaFoldDB" id="A0A0C9LQJ6"/>
<dbReference type="EMBL" id="DF836297">
    <property type="protein sequence ID" value="GAN01520.1"/>
    <property type="molecule type" value="Genomic_DNA"/>
</dbReference>
<gene>
    <name evidence="1" type="ORF">MAM1_0008d00953</name>
</gene>
<reference evidence="1" key="1">
    <citation type="submission" date="2014-09" db="EMBL/GenBank/DDBJ databases">
        <title>Draft genome sequence of an oleaginous Mucoromycotina fungus Mucor ambiguus NBRC6742.</title>
        <authorList>
            <person name="Takeda I."/>
            <person name="Yamane N."/>
            <person name="Morita T."/>
            <person name="Tamano K."/>
            <person name="Machida M."/>
            <person name="Baker S."/>
            <person name="Koike H."/>
        </authorList>
    </citation>
    <scope>NUCLEOTIDE SEQUENCE</scope>
    <source>
        <strain evidence="1">NBRC 6742</strain>
    </source>
</reference>
<dbReference type="Proteomes" id="UP000053815">
    <property type="component" value="Unassembled WGS sequence"/>
</dbReference>
<organism evidence="1">
    <name type="scientific">Mucor ambiguus</name>
    <dbReference type="NCBI Taxonomy" id="91626"/>
    <lineage>
        <taxon>Eukaryota</taxon>
        <taxon>Fungi</taxon>
        <taxon>Fungi incertae sedis</taxon>
        <taxon>Mucoromycota</taxon>
        <taxon>Mucoromycotina</taxon>
        <taxon>Mucoromycetes</taxon>
        <taxon>Mucorales</taxon>
        <taxon>Mucorineae</taxon>
        <taxon>Mucoraceae</taxon>
        <taxon>Mucor</taxon>
    </lineage>
</organism>
<evidence type="ECO:0000313" key="1">
    <source>
        <dbReference type="EMBL" id="GAN01520.1"/>
    </source>
</evidence>
<protein>
    <submittedName>
        <fullName evidence="1">Uncharacterized protein</fullName>
    </submittedName>
</protein>
<accession>A0A0C9LQJ6</accession>